<dbReference type="EMBL" id="BRLH01000016">
    <property type="protein sequence ID" value="GKX57480.1"/>
    <property type="molecule type" value="Genomic_DNA"/>
</dbReference>
<dbReference type="AlphaFoldDB" id="A0AAV5N5T1"/>
<organism evidence="2 3">
    <name type="scientific">Leminorella grimontii</name>
    <dbReference type="NCBI Taxonomy" id="82981"/>
    <lineage>
        <taxon>Bacteria</taxon>
        <taxon>Pseudomonadati</taxon>
        <taxon>Pseudomonadota</taxon>
        <taxon>Gammaproteobacteria</taxon>
        <taxon>Enterobacterales</taxon>
        <taxon>Budviciaceae</taxon>
        <taxon>Leminorella</taxon>
    </lineage>
</organism>
<reference evidence="2" key="1">
    <citation type="submission" date="2022-06" db="EMBL/GenBank/DDBJ databases">
        <title>Draft genome sequences of Leminorella grimontii str. JCM5902.</title>
        <authorList>
            <person name="Wakabayashi Y."/>
            <person name="Kojima K."/>
        </authorList>
    </citation>
    <scope>NUCLEOTIDE SEQUENCE</scope>
    <source>
        <strain evidence="2">JCM 5902</strain>
    </source>
</reference>
<feature type="signal peptide" evidence="1">
    <location>
        <begin position="1"/>
        <end position="19"/>
    </location>
</feature>
<evidence type="ECO:0000256" key="1">
    <source>
        <dbReference type="SAM" id="SignalP"/>
    </source>
</evidence>
<evidence type="ECO:0008006" key="4">
    <source>
        <dbReference type="Google" id="ProtNLM"/>
    </source>
</evidence>
<evidence type="ECO:0000313" key="2">
    <source>
        <dbReference type="EMBL" id="GKX57480.1"/>
    </source>
</evidence>
<feature type="chain" id="PRO_5043663558" description="DUF1176 domain-containing protein" evidence="1">
    <location>
        <begin position="20"/>
        <end position="343"/>
    </location>
</feature>
<dbReference type="InterPro" id="IPR009560">
    <property type="entry name" value="DUF1176"/>
</dbReference>
<dbReference type="RefSeq" id="WP_027275482.1">
    <property type="nucleotide sequence ID" value="NZ_BRLH01000016.1"/>
</dbReference>
<name>A0AAV5N5T1_9GAMM</name>
<protein>
    <recommendedName>
        <fullName evidence="4">DUF1176 domain-containing protein</fullName>
    </recommendedName>
</protein>
<dbReference type="Pfam" id="PF06674">
    <property type="entry name" value="DUF1176"/>
    <property type="match status" value="1"/>
</dbReference>
<keyword evidence="3" id="KW-1185">Reference proteome</keyword>
<evidence type="ECO:0000313" key="3">
    <source>
        <dbReference type="Proteomes" id="UP001058124"/>
    </source>
</evidence>
<accession>A0AAV5N5T1</accession>
<dbReference type="Proteomes" id="UP001058124">
    <property type="component" value="Unassembled WGS sequence"/>
</dbReference>
<proteinExistence type="predicted"/>
<gene>
    <name evidence="2" type="ORF">SOASR030_35920</name>
</gene>
<sequence length="343" mass="37831">MRTLLALTLTLLFTPFIFAAQPEGMSFSYKDWEMTCDNTRTCRAAGYGVEEGEVSVLLTREAGAGKEVSAVVTFGTFDEQPASAESVTMVIYNKPKFTLTPGKEGEWLLTPKQVPELIEALIQSYRIVFYQGSKARELSSSGVNAVLLKMDEYQGRLGTVGALIKKGNKDESGVLPAVTPPKIVAAPVYVESEEKPFPQDRLAALWPTLSKTLLDEDSCFSSNKDEASSKENLRIIALDKEHSLIKGACWMAAYNYGNAYWLVDSELKTTPTLINTDITFYGNGVLMSSQKGRGVGDCWSHDEWVWDGEKFQKSQSYDTGACRAISAGGTWQLYSWVTDVVKP</sequence>
<keyword evidence="1" id="KW-0732">Signal</keyword>
<comment type="caution">
    <text evidence="2">The sequence shown here is derived from an EMBL/GenBank/DDBJ whole genome shotgun (WGS) entry which is preliminary data.</text>
</comment>